<feature type="compositionally biased region" description="Polar residues" evidence="3">
    <location>
        <begin position="833"/>
        <end position="855"/>
    </location>
</feature>
<dbReference type="EMBL" id="JNVN01002484">
    <property type="protein sequence ID" value="KHJ31916.1"/>
    <property type="molecule type" value="Genomic_DNA"/>
</dbReference>
<dbReference type="InterPro" id="IPR019734">
    <property type="entry name" value="TPR_rpt"/>
</dbReference>
<dbReference type="AlphaFoldDB" id="A0A0B1P4Q7"/>
<dbReference type="SUPFAM" id="SSF48452">
    <property type="entry name" value="TPR-like"/>
    <property type="match status" value="1"/>
</dbReference>
<feature type="region of interest" description="Disordered" evidence="3">
    <location>
        <begin position="833"/>
        <end position="880"/>
    </location>
</feature>
<protein>
    <submittedName>
        <fullName evidence="4">Putative filamentation protein</fullName>
    </submittedName>
</protein>
<evidence type="ECO:0000313" key="4">
    <source>
        <dbReference type="EMBL" id="KHJ31916.1"/>
    </source>
</evidence>
<evidence type="ECO:0000256" key="2">
    <source>
        <dbReference type="ARBA" id="ARBA00038251"/>
    </source>
</evidence>
<dbReference type="Proteomes" id="UP000030854">
    <property type="component" value="Unassembled WGS sequence"/>
</dbReference>
<dbReference type="HOGENOM" id="CLU_003276_0_0_1"/>
<evidence type="ECO:0000256" key="3">
    <source>
        <dbReference type="SAM" id="MobiDB-lite"/>
    </source>
</evidence>
<comment type="similarity">
    <text evidence="2">Belongs to the YPP1 family.</text>
</comment>
<dbReference type="PANTHER" id="PTHR23083">
    <property type="entry name" value="TETRATRICOPEPTIDE REPEAT PROTEIN, TPR"/>
    <property type="match status" value="1"/>
</dbReference>
<dbReference type="Gene3D" id="1.25.40.10">
    <property type="entry name" value="Tetratricopeptide repeat domain"/>
    <property type="match status" value="2"/>
</dbReference>
<comment type="function">
    <text evidence="1">Involved in endocytosis.</text>
</comment>
<feature type="compositionally biased region" description="Polar residues" evidence="3">
    <location>
        <begin position="866"/>
        <end position="880"/>
    </location>
</feature>
<dbReference type="InterPro" id="IPR011990">
    <property type="entry name" value="TPR-like_helical_dom_sf"/>
</dbReference>
<dbReference type="STRING" id="52586.A0A0B1P4Q7"/>
<dbReference type="SMART" id="SM00028">
    <property type="entry name" value="TPR"/>
    <property type="match status" value="5"/>
</dbReference>
<feature type="compositionally biased region" description="Polar residues" evidence="3">
    <location>
        <begin position="778"/>
        <end position="804"/>
    </location>
</feature>
<reference evidence="4 5" key="1">
    <citation type="journal article" date="2014" name="BMC Genomics">
        <title>Adaptive genomic structural variation in the grape powdery mildew pathogen, Erysiphe necator.</title>
        <authorList>
            <person name="Jones L."/>
            <person name="Riaz S."/>
            <person name="Morales-Cruz A."/>
            <person name="Amrine K.C."/>
            <person name="McGuire B."/>
            <person name="Gubler W.D."/>
            <person name="Walker M.A."/>
            <person name="Cantu D."/>
        </authorList>
    </citation>
    <scope>NUCLEOTIDE SEQUENCE [LARGE SCALE GENOMIC DNA]</scope>
    <source>
        <strain evidence="5">c</strain>
    </source>
</reference>
<proteinExistence type="inferred from homology"/>
<gene>
    <name evidence="4" type="ORF">EV44_g5666</name>
</gene>
<evidence type="ECO:0000256" key="1">
    <source>
        <dbReference type="ARBA" id="ARBA00002550"/>
    </source>
</evidence>
<name>A0A0B1P4Q7_UNCNE</name>
<keyword evidence="5" id="KW-1185">Reference proteome</keyword>
<organism evidence="4 5">
    <name type="scientific">Uncinula necator</name>
    <name type="common">Grape powdery mildew</name>
    <dbReference type="NCBI Taxonomy" id="52586"/>
    <lineage>
        <taxon>Eukaryota</taxon>
        <taxon>Fungi</taxon>
        <taxon>Dikarya</taxon>
        <taxon>Ascomycota</taxon>
        <taxon>Pezizomycotina</taxon>
        <taxon>Leotiomycetes</taxon>
        <taxon>Erysiphales</taxon>
        <taxon>Erysiphaceae</taxon>
        <taxon>Erysiphe</taxon>
    </lineage>
</organism>
<dbReference type="Pfam" id="PF13181">
    <property type="entry name" value="TPR_8"/>
    <property type="match status" value="1"/>
</dbReference>
<feature type="region of interest" description="Disordered" evidence="3">
    <location>
        <begin position="729"/>
        <end position="811"/>
    </location>
</feature>
<dbReference type="OMA" id="KQPPEQD"/>
<dbReference type="InterPro" id="IPR051722">
    <property type="entry name" value="Endocytosis_PI4K-reg_protein"/>
</dbReference>
<evidence type="ECO:0000313" key="5">
    <source>
        <dbReference type="Proteomes" id="UP000030854"/>
    </source>
</evidence>
<accession>A0A0B1P4Q7</accession>
<comment type="caution">
    <text evidence="4">The sequence shown here is derived from an EMBL/GenBank/DDBJ whole genome shotgun (WGS) entry which is preliminary data.</text>
</comment>
<dbReference type="PANTHER" id="PTHR23083:SF464">
    <property type="entry name" value="TETRATRICOPEPTIDE REPEAT DOMAIN 7, ISOFORM A"/>
    <property type="match status" value="1"/>
</dbReference>
<sequence length="1187" mass="133478">MSREQTKSSSFIQKLDEARCHGEWNALPELIRKIKKHAPQRVCLTLTAESEHATALEIQQFINGPPLPSSLSTSNSTNKLLSASKYINQLKDAIDKECTYAEDKFQAQVCLSTIYWLQGETALALSSLPKEIHEEFSQTGNNIKESPRSLRLCFIKASYIKGILLQKESAHMEALFVFHSTLPILSKSSISTRQDHEVRLWTELFLIGACTLSSDILKKSYSPELIKNTLIAFRLWSKFWNSSKSVGGRLSLADFCRRDVWKEYYIILSKLLEKGLSFDIEKLSTSSNEEPPRLQQRAELSRVEAYYESLLMAEIDFPKADEASQEVEEFVEVLMRNWRINCGIEKSNQGFGDIGIETISRGVLEILYRAVKKTFHSTSILRHLFTVHLVLGEINLAFKAFDIYLVTVMKGKSRVEKTGHKAAGLDDDDTVLKVASEYIKALCRYGSYEFAEKANKTSMFFEDWLETRYSIDSNEGKNSSIPPQTFALIWRCIGIGYAQWARTTFDAVSRSDVQSKAIECFNKSLLPQFQSSNNPETLFALGCLLAERRQIDAAIRAIKTALLSTSSKEARIEHIDRSRPYDRERFSISLWHLMALLLSARQQFTLALKSCEGAFELLNNPLDTSLGGVSNENKDHPVDEIQKIVNEMDNSERENLLQIKMTQLTLLELLEGPDAAINESYEVLSLYTKLFGEPRTDQTSVDGALLSIPPKSSTGRSFRESILNCSVRKAHDDTSDDQSTPINAPLIHITSDNTRAEKRQSFPATAANSDEKNKEISFSHSKTTENSFNHNSTPPLGSQNQSGENIRRKSDTMNQEQLVLLTKIKTHRHMFSTSIDKSAPSDTTQASTHMTSSDVTSKKLVKSIEPSDSQENHQNPATPKLSSCFNPAIVYSKKEQKRLQITVLIKVWLLIGGFYRRASMYDDAQGAIDEALQLVNLIEFNLLNDPKSSSSCSNFKWEGGKTVAELRSDIYSELGYLAIEEGSPHSAINHFESALLHFRNHPNAIVGLSNILMDIYTKKLLIPSLTTSVNLNTITPSLSSLDHQKQNLAPTTSQNQYIMSMTNSRVSRDILNPVAVTMSDNSKSENSPRADISERISFSAHEINYKDPSPALLNRLAARDRAFGLLSSLTKTGLGWNQSEAWFALARAYEESGQLEKAKEVLWWCVELEDGRGVRDWTVVNCSGYVL</sequence>